<evidence type="ECO:0000256" key="1">
    <source>
        <dbReference type="SAM" id="MobiDB-lite"/>
    </source>
</evidence>
<protein>
    <submittedName>
        <fullName evidence="2">Uncharacterized protein</fullName>
    </submittedName>
</protein>
<feature type="region of interest" description="Disordered" evidence="1">
    <location>
        <begin position="288"/>
        <end position="317"/>
    </location>
</feature>
<accession>A0A517KX86</accession>
<keyword evidence="3" id="KW-1185">Reference proteome</keyword>
<organism evidence="2 3">
    <name type="scientific">Venturia effusa</name>
    <dbReference type="NCBI Taxonomy" id="50376"/>
    <lineage>
        <taxon>Eukaryota</taxon>
        <taxon>Fungi</taxon>
        <taxon>Dikarya</taxon>
        <taxon>Ascomycota</taxon>
        <taxon>Pezizomycotina</taxon>
        <taxon>Dothideomycetes</taxon>
        <taxon>Pleosporomycetidae</taxon>
        <taxon>Venturiales</taxon>
        <taxon>Venturiaceae</taxon>
        <taxon>Venturia</taxon>
    </lineage>
</organism>
<feature type="region of interest" description="Disordered" evidence="1">
    <location>
        <begin position="80"/>
        <end position="99"/>
    </location>
</feature>
<dbReference type="EMBL" id="CP042185">
    <property type="protein sequence ID" value="QDS67997.1"/>
    <property type="molecule type" value="Genomic_DNA"/>
</dbReference>
<dbReference type="Proteomes" id="UP000316270">
    <property type="component" value="Chromosome 1"/>
</dbReference>
<evidence type="ECO:0000313" key="2">
    <source>
        <dbReference type="EMBL" id="QDS67997.1"/>
    </source>
</evidence>
<name>A0A517KX86_9PEZI</name>
<gene>
    <name evidence="2" type="ORF">FKW77_009339</name>
</gene>
<sequence length="317" mass="34422">MPKNGFLKKRVTAGMPGRLADGLSRSKTARGGLGCQLAPWNGIQAIPTVRSGLWTVDAVRRPENGTCTVYVGRTSPGPCLGRSPGPLDSQQQQQQQQQRPLSLAQAAHCDYYHHHHHYYCYYYYYRLLHTTVSVLSPGPDKLRWPVASGLDGVQAVACARIPTSQAAIQRQNLPPAVQHHQHHQHLHTPACTLRLSAKPYDIVPLHSSSLMTLLSALASLRAPADVIPITLYHLQSPLVISDPTLIFVPQTASKTSKAVSAKLHQPTKIPLIIIACCIQGPPHPYSVRPAQPQGAPAVSSLPACQDPFPGNQQPGTH</sequence>
<proteinExistence type="predicted"/>
<dbReference type="AlphaFoldDB" id="A0A517KX86"/>
<reference evidence="2 3" key="1">
    <citation type="submission" date="2019-07" db="EMBL/GenBank/DDBJ databases">
        <title>Finished genome of Venturia effusa.</title>
        <authorList>
            <person name="Young C.A."/>
            <person name="Cox M.P."/>
            <person name="Ganley A.R.D."/>
            <person name="David W.J."/>
        </authorList>
    </citation>
    <scope>NUCLEOTIDE SEQUENCE [LARGE SCALE GENOMIC DNA]</scope>
    <source>
        <strain evidence="3">albino</strain>
    </source>
</reference>
<evidence type="ECO:0000313" key="3">
    <source>
        <dbReference type="Proteomes" id="UP000316270"/>
    </source>
</evidence>